<evidence type="ECO:0000313" key="2">
    <source>
        <dbReference type="Proteomes" id="UP000233837"/>
    </source>
</evidence>
<dbReference type="EMBL" id="KZ502492">
    <property type="protein sequence ID" value="PKU77546.1"/>
    <property type="molecule type" value="Genomic_DNA"/>
</dbReference>
<protein>
    <submittedName>
        <fullName evidence="1">Uncharacterized protein</fullName>
    </submittedName>
</protein>
<sequence length="69" mass="7566">MDDGPDQDPMVPSSRAIVVHGLLSQRRWNQPFDTHILSFPKAANASSATIGKQVPLSWNLSDSVGKKYT</sequence>
<reference evidence="1 2" key="1">
    <citation type="journal article" date="2016" name="Sci. Rep.">
        <title>The Dendrobium catenatum Lindl. genome sequence provides insights into polysaccharide synthase, floral development and adaptive evolution.</title>
        <authorList>
            <person name="Zhang G.Q."/>
            <person name="Xu Q."/>
            <person name="Bian C."/>
            <person name="Tsai W.C."/>
            <person name="Yeh C.M."/>
            <person name="Liu K.W."/>
            <person name="Yoshida K."/>
            <person name="Zhang L.S."/>
            <person name="Chang S.B."/>
            <person name="Chen F."/>
            <person name="Shi Y."/>
            <person name="Su Y.Y."/>
            <person name="Zhang Y.Q."/>
            <person name="Chen L.J."/>
            <person name="Yin Y."/>
            <person name="Lin M."/>
            <person name="Huang H."/>
            <person name="Deng H."/>
            <person name="Wang Z.W."/>
            <person name="Zhu S.L."/>
            <person name="Zhao X."/>
            <person name="Deng C."/>
            <person name="Niu S.C."/>
            <person name="Huang J."/>
            <person name="Wang M."/>
            <person name="Liu G.H."/>
            <person name="Yang H.J."/>
            <person name="Xiao X.J."/>
            <person name="Hsiao Y.Y."/>
            <person name="Wu W.L."/>
            <person name="Chen Y.Y."/>
            <person name="Mitsuda N."/>
            <person name="Ohme-Takagi M."/>
            <person name="Luo Y.B."/>
            <person name="Van de Peer Y."/>
            <person name="Liu Z.J."/>
        </authorList>
    </citation>
    <scope>NUCLEOTIDE SEQUENCE [LARGE SCALE GENOMIC DNA]</scope>
    <source>
        <tissue evidence="1">The whole plant</tissue>
    </source>
</reference>
<dbReference type="Proteomes" id="UP000233837">
    <property type="component" value="Unassembled WGS sequence"/>
</dbReference>
<organism evidence="1 2">
    <name type="scientific">Dendrobium catenatum</name>
    <dbReference type="NCBI Taxonomy" id="906689"/>
    <lineage>
        <taxon>Eukaryota</taxon>
        <taxon>Viridiplantae</taxon>
        <taxon>Streptophyta</taxon>
        <taxon>Embryophyta</taxon>
        <taxon>Tracheophyta</taxon>
        <taxon>Spermatophyta</taxon>
        <taxon>Magnoliopsida</taxon>
        <taxon>Liliopsida</taxon>
        <taxon>Asparagales</taxon>
        <taxon>Orchidaceae</taxon>
        <taxon>Epidendroideae</taxon>
        <taxon>Malaxideae</taxon>
        <taxon>Dendrobiinae</taxon>
        <taxon>Dendrobium</taxon>
    </lineage>
</organism>
<accession>A0A2I0WPH5</accession>
<keyword evidence="2" id="KW-1185">Reference proteome</keyword>
<name>A0A2I0WPH5_9ASPA</name>
<dbReference type="AlphaFoldDB" id="A0A2I0WPH5"/>
<gene>
    <name evidence="1" type="ORF">MA16_Dca013667</name>
</gene>
<proteinExistence type="predicted"/>
<reference evidence="1 2" key="2">
    <citation type="journal article" date="2017" name="Nature">
        <title>The Apostasia genome and the evolution of orchids.</title>
        <authorList>
            <person name="Zhang G.Q."/>
            <person name="Liu K.W."/>
            <person name="Li Z."/>
            <person name="Lohaus R."/>
            <person name="Hsiao Y.Y."/>
            <person name="Niu S.C."/>
            <person name="Wang J.Y."/>
            <person name="Lin Y.C."/>
            <person name="Xu Q."/>
            <person name="Chen L.J."/>
            <person name="Yoshida K."/>
            <person name="Fujiwara S."/>
            <person name="Wang Z.W."/>
            <person name="Zhang Y.Q."/>
            <person name="Mitsuda N."/>
            <person name="Wang M."/>
            <person name="Liu G.H."/>
            <person name="Pecoraro L."/>
            <person name="Huang H.X."/>
            <person name="Xiao X.J."/>
            <person name="Lin M."/>
            <person name="Wu X.Y."/>
            <person name="Wu W.L."/>
            <person name="Chen Y.Y."/>
            <person name="Chang S.B."/>
            <person name="Sakamoto S."/>
            <person name="Ohme-Takagi M."/>
            <person name="Yagi M."/>
            <person name="Zeng S.J."/>
            <person name="Shen C.Y."/>
            <person name="Yeh C.M."/>
            <person name="Luo Y.B."/>
            <person name="Tsai W.C."/>
            <person name="Van de Peer Y."/>
            <person name="Liu Z.J."/>
        </authorList>
    </citation>
    <scope>NUCLEOTIDE SEQUENCE [LARGE SCALE GENOMIC DNA]</scope>
    <source>
        <tissue evidence="1">The whole plant</tissue>
    </source>
</reference>
<evidence type="ECO:0000313" key="1">
    <source>
        <dbReference type="EMBL" id="PKU77546.1"/>
    </source>
</evidence>